<keyword evidence="2" id="KW-1185">Reference proteome</keyword>
<proteinExistence type="predicted"/>
<gene>
    <name evidence="1" type="ORF">NPIL_684081</name>
</gene>
<dbReference type="OrthoDB" id="6753189at2759"/>
<accession>A0A8X6Q1R2</accession>
<organism evidence="1 2">
    <name type="scientific">Nephila pilipes</name>
    <name type="common">Giant wood spider</name>
    <name type="synonym">Nephila maculata</name>
    <dbReference type="NCBI Taxonomy" id="299642"/>
    <lineage>
        <taxon>Eukaryota</taxon>
        <taxon>Metazoa</taxon>
        <taxon>Ecdysozoa</taxon>
        <taxon>Arthropoda</taxon>
        <taxon>Chelicerata</taxon>
        <taxon>Arachnida</taxon>
        <taxon>Araneae</taxon>
        <taxon>Araneomorphae</taxon>
        <taxon>Entelegynae</taxon>
        <taxon>Araneoidea</taxon>
        <taxon>Nephilidae</taxon>
        <taxon>Nephila</taxon>
    </lineage>
</organism>
<dbReference type="EMBL" id="BMAW01076479">
    <property type="protein sequence ID" value="GFU01686.1"/>
    <property type="molecule type" value="Genomic_DNA"/>
</dbReference>
<evidence type="ECO:0000313" key="1">
    <source>
        <dbReference type="EMBL" id="GFU01686.1"/>
    </source>
</evidence>
<dbReference type="AlphaFoldDB" id="A0A8X6Q1R2"/>
<comment type="caution">
    <text evidence="1">The sequence shown here is derived from an EMBL/GenBank/DDBJ whole genome shotgun (WGS) entry which is preliminary data.</text>
</comment>
<sequence length="140" mass="16450">MADCTNHEYADMYLMYNRADCNGRLAMRMYQWQYPRRHCAPHSTFPTIDRLLRDASLNTALFREQRDVITLQIKETILQWLIDSLSTIIQTAVSKIQFPHTVVRNVLLTTKMYPFHTQKVQLLTEDDYSRHIVTVSALDA</sequence>
<protein>
    <submittedName>
        <fullName evidence="1">Uncharacterized protein</fullName>
    </submittedName>
</protein>
<name>A0A8X6Q1R2_NEPPI</name>
<evidence type="ECO:0000313" key="2">
    <source>
        <dbReference type="Proteomes" id="UP000887013"/>
    </source>
</evidence>
<reference evidence="1" key="1">
    <citation type="submission" date="2020-08" db="EMBL/GenBank/DDBJ databases">
        <title>Multicomponent nature underlies the extraordinary mechanical properties of spider dragline silk.</title>
        <authorList>
            <person name="Kono N."/>
            <person name="Nakamura H."/>
            <person name="Mori M."/>
            <person name="Yoshida Y."/>
            <person name="Ohtoshi R."/>
            <person name="Malay A.D."/>
            <person name="Moran D.A.P."/>
            <person name="Tomita M."/>
            <person name="Numata K."/>
            <person name="Arakawa K."/>
        </authorList>
    </citation>
    <scope>NUCLEOTIDE SEQUENCE</scope>
</reference>
<dbReference type="Proteomes" id="UP000887013">
    <property type="component" value="Unassembled WGS sequence"/>
</dbReference>